<keyword evidence="5" id="KW-1185">Reference proteome</keyword>
<dbReference type="RefSeq" id="WP_378238052.1">
    <property type="nucleotide sequence ID" value="NZ_JBHRWK010000013.1"/>
</dbReference>
<dbReference type="SUPFAM" id="SSF52540">
    <property type="entry name" value="P-loop containing nucleoside triphosphate hydrolases"/>
    <property type="match status" value="1"/>
</dbReference>
<sequence length="836" mass="90473">MARQRGGLVGRKAELAAIVEDRSATGPIVVSGLPGSGKSVLLEEVRRTLRESGAPVLSVSLEAERPEWDLFGFRPVLAAIREQYEQFETDTRLPESLERVSGSCTKEAYADPWSRFCLLHAMSTLFTRLETTAPVTVVLDGVDHLEDPALALAPMHRAGHRIIASCRTPRTGQPDLFHAEQRRVIELGPLSSDEAAALLRRATGARVAPAVELAVQRALGPLWGHPAAMLSTVNELLRSERLENIDGLVHLREGKAPIATPDGHPFSELIESFGEIGKRVVLLAATPPGFLLEEVPHLDGADQAGKAAGRAVDALIQAGLLDRDPEGRIRCRVPGVGAAMADGGLDAQRLHRAVAEGLLNSGKVTGPHGQALARHIAAAGSEMPPCADYVGLLRSSECALPADSAERTVHLHAIWRHTGLATDRAGRQTELFRHLVRTADYTTLDTFTHEALAGAPAAGERAELAVAAVLSAVHLGNPVSEHVRDKLVGDEATLEFADRWFAGHLITPEDVELSLLPVWRQVSFAAPSPGRRRKLPDHGLVEACVVRDLVPVFRAVLGRDYRSPESGPMAAHHRVRTAHAEGLWAEALDAANELEAYGSVDELVREHARLLAAEVCGRRNEARRGAGWLAKVPENGRLPLFRAWVEIGVPQEAGDDREVVELGRLALRAHRDSDDEMGAARLFLRLACSARRMGESVRHDEIVDAAEKWFARKGSPHSSEILALVRAQVNGDEAGTPSTERVLVELGRTPADLGPETDRGMAAGKPGRREQLSETEIGILDLVRAGRTNRQIARVVRISEKTVEKHLTKLFVKAGCRTRYGLAMSNLGRRSDAIGA</sequence>
<reference evidence="5" key="1">
    <citation type="journal article" date="2019" name="Int. J. Syst. Evol. Microbiol.">
        <title>The Global Catalogue of Microorganisms (GCM) 10K type strain sequencing project: providing services to taxonomists for standard genome sequencing and annotation.</title>
        <authorList>
            <consortium name="The Broad Institute Genomics Platform"/>
            <consortium name="The Broad Institute Genome Sequencing Center for Infectious Disease"/>
            <person name="Wu L."/>
            <person name="Ma J."/>
        </authorList>
    </citation>
    <scope>NUCLEOTIDE SEQUENCE [LARGE SCALE GENOMIC DNA]</scope>
    <source>
        <strain evidence="5">CGMCC 4.7676</strain>
    </source>
</reference>
<dbReference type="InterPro" id="IPR039420">
    <property type="entry name" value="WalR-like"/>
</dbReference>
<dbReference type="InterPro" id="IPR016032">
    <property type="entry name" value="Sig_transdc_resp-reg_C-effctor"/>
</dbReference>
<dbReference type="PRINTS" id="PR00038">
    <property type="entry name" value="HTHLUXR"/>
</dbReference>
<evidence type="ECO:0000313" key="5">
    <source>
        <dbReference type="Proteomes" id="UP001595645"/>
    </source>
</evidence>
<dbReference type="Pfam" id="PF13191">
    <property type="entry name" value="AAA_16"/>
    <property type="match status" value="1"/>
</dbReference>
<dbReference type="SMART" id="SM00421">
    <property type="entry name" value="HTH_LUXR"/>
    <property type="match status" value="1"/>
</dbReference>
<evidence type="ECO:0000256" key="2">
    <source>
        <dbReference type="SAM" id="MobiDB-lite"/>
    </source>
</evidence>
<dbReference type="CDD" id="cd06170">
    <property type="entry name" value="LuxR_C_like"/>
    <property type="match status" value="1"/>
</dbReference>
<accession>A0ABV7NV11</accession>
<gene>
    <name evidence="4" type="ORF">ACFOSH_07930</name>
</gene>
<name>A0ABV7NV11_9PSEU</name>
<dbReference type="Gene3D" id="1.10.10.10">
    <property type="entry name" value="Winged helix-like DNA-binding domain superfamily/Winged helix DNA-binding domain"/>
    <property type="match status" value="1"/>
</dbReference>
<comment type="caution">
    <text evidence="4">The sequence shown here is derived from an EMBL/GenBank/DDBJ whole genome shotgun (WGS) entry which is preliminary data.</text>
</comment>
<dbReference type="PROSITE" id="PS50043">
    <property type="entry name" value="HTH_LUXR_2"/>
    <property type="match status" value="1"/>
</dbReference>
<dbReference type="Proteomes" id="UP001595645">
    <property type="component" value="Unassembled WGS sequence"/>
</dbReference>
<dbReference type="InterPro" id="IPR027417">
    <property type="entry name" value="P-loop_NTPase"/>
</dbReference>
<keyword evidence="1" id="KW-0238">DNA-binding</keyword>
<dbReference type="InterPro" id="IPR000792">
    <property type="entry name" value="Tscrpt_reg_LuxR_C"/>
</dbReference>
<feature type="domain" description="HTH luxR-type" evidence="3">
    <location>
        <begin position="765"/>
        <end position="830"/>
    </location>
</feature>
<evidence type="ECO:0000256" key="1">
    <source>
        <dbReference type="ARBA" id="ARBA00023125"/>
    </source>
</evidence>
<dbReference type="PANTHER" id="PTHR43214">
    <property type="entry name" value="TWO-COMPONENT RESPONSE REGULATOR"/>
    <property type="match status" value="1"/>
</dbReference>
<dbReference type="InterPro" id="IPR041664">
    <property type="entry name" value="AAA_16"/>
</dbReference>
<dbReference type="Gene3D" id="3.40.50.300">
    <property type="entry name" value="P-loop containing nucleotide triphosphate hydrolases"/>
    <property type="match status" value="1"/>
</dbReference>
<evidence type="ECO:0000313" key="4">
    <source>
        <dbReference type="EMBL" id="MFC3449356.1"/>
    </source>
</evidence>
<dbReference type="InterPro" id="IPR036388">
    <property type="entry name" value="WH-like_DNA-bd_sf"/>
</dbReference>
<dbReference type="SUPFAM" id="SSF46894">
    <property type="entry name" value="C-terminal effector domain of the bipartite response regulators"/>
    <property type="match status" value="1"/>
</dbReference>
<dbReference type="EMBL" id="JBHRWK010000013">
    <property type="protein sequence ID" value="MFC3449356.1"/>
    <property type="molecule type" value="Genomic_DNA"/>
</dbReference>
<dbReference type="Pfam" id="PF00196">
    <property type="entry name" value="GerE"/>
    <property type="match status" value="1"/>
</dbReference>
<organism evidence="4 5">
    <name type="scientific">Amycolatopsis speibonae</name>
    <dbReference type="NCBI Taxonomy" id="1450224"/>
    <lineage>
        <taxon>Bacteria</taxon>
        <taxon>Bacillati</taxon>
        <taxon>Actinomycetota</taxon>
        <taxon>Actinomycetes</taxon>
        <taxon>Pseudonocardiales</taxon>
        <taxon>Pseudonocardiaceae</taxon>
        <taxon>Amycolatopsis</taxon>
    </lineage>
</organism>
<protein>
    <submittedName>
        <fullName evidence="4">AAA family ATPase</fullName>
    </submittedName>
</protein>
<feature type="region of interest" description="Disordered" evidence="2">
    <location>
        <begin position="750"/>
        <end position="770"/>
    </location>
</feature>
<proteinExistence type="predicted"/>
<evidence type="ECO:0000259" key="3">
    <source>
        <dbReference type="PROSITE" id="PS50043"/>
    </source>
</evidence>